<dbReference type="Proteomes" id="UP000019143">
    <property type="component" value="Unassembled WGS sequence"/>
</dbReference>
<reference evidence="1 2" key="1">
    <citation type="submission" date="2014-01" db="EMBL/GenBank/DDBJ databases">
        <title>Genome sequence and analysis of Xanthomonas arboricola pv. pruni.</title>
        <authorList>
            <person name="Fujikawa T."/>
            <person name="Nakazono-Nagaoka E."/>
        </authorList>
    </citation>
    <scope>NUCLEOTIDE SEQUENCE [LARGE SCALE GENOMIC DNA]</scope>
    <source>
        <strain evidence="2">MAFF 311562</strain>
    </source>
</reference>
<dbReference type="EMBL" id="BAVB01000375">
    <property type="protein sequence ID" value="GAE52732.1"/>
    <property type="molecule type" value="Genomic_DNA"/>
</dbReference>
<evidence type="ECO:0000313" key="1">
    <source>
        <dbReference type="EMBL" id="GAE52732.1"/>
    </source>
</evidence>
<gene>
    <name evidence="1" type="ORF">XPU_4264</name>
</gene>
<comment type="caution">
    <text evidence="1">The sequence shown here is derived from an EMBL/GenBank/DDBJ whole genome shotgun (WGS) entry which is preliminary data.</text>
</comment>
<sequence length="101" mass="11068">MQQVITADRGLALSLDGASEPTSTTCLAVSRLGSIRTAAATFTLWVQLRGRAWVESKEGRFRLRAGDWIAFDKESHPTVQADRSALCVGVWMATACNRWPS</sequence>
<dbReference type="AlphaFoldDB" id="W4S8P8"/>
<proteinExistence type="predicted"/>
<protein>
    <submittedName>
        <fullName evidence="1">Transcriptional regulator</fullName>
    </submittedName>
</protein>
<evidence type="ECO:0000313" key="2">
    <source>
        <dbReference type="Proteomes" id="UP000019143"/>
    </source>
</evidence>
<organism evidence="1 2">
    <name type="scientific">Xanthomonas arboricola pv. pruni str. MAFF 311562</name>
    <dbReference type="NCBI Taxonomy" id="1414836"/>
    <lineage>
        <taxon>Bacteria</taxon>
        <taxon>Pseudomonadati</taxon>
        <taxon>Pseudomonadota</taxon>
        <taxon>Gammaproteobacteria</taxon>
        <taxon>Lysobacterales</taxon>
        <taxon>Lysobacteraceae</taxon>
        <taxon>Xanthomonas</taxon>
    </lineage>
</organism>
<accession>W4S8P8</accession>
<name>W4S8P8_9XANT</name>